<dbReference type="Proteomes" id="UP000019678">
    <property type="component" value="Unassembled WGS sequence"/>
</dbReference>
<evidence type="ECO:0008006" key="3">
    <source>
        <dbReference type="Google" id="ProtNLM"/>
    </source>
</evidence>
<protein>
    <recommendedName>
        <fullName evidence="3">TonB C-terminal domain-containing protein</fullName>
    </recommendedName>
</protein>
<reference evidence="1 2" key="1">
    <citation type="submission" date="2013-05" db="EMBL/GenBank/DDBJ databases">
        <title>Genome assembly of Chondromyces apiculatus DSM 436.</title>
        <authorList>
            <person name="Sharma G."/>
            <person name="Khatri I."/>
            <person name="Kaur C."/>
            <person name="Mayilraj S."/>
            <person name="Subramanian S."/>
        </authorList>
    </citation>
    <scope>NUCLEOTIDE SEQUENCE [LARGE SCALE GENOMIC DNA]</scope>
    <source>
        <strain evidence="1 2">DSM 436</strain>
    </source>
</reference>
<organism evidence="1 2">
    <name type="scientific">Chondromyces apiculatus DSM 436</name>
    <dbReference type="NCBI Taxonomy" id="1192034"/>
    <lineage>
        <taxon>Bacteria</taxon>
        <taxon>Pseudomonadati</taxon>
        <taxon>Myxococcota</taxon>
        <taxon>Polyangia</taxon>
        <taxon>Polyangiales</taxon>
        <taxon>Polyangiaceae</taxon>
        <taxon>Chondromyces</taxon>
    </lineage>
</organism>
<dbReference type="InterPro" id="IPR049806">
    <property type="entry name" value="MasK-like_C"/>
</dbReference>
<gene>
    <name evidence="1" type="ORF">CAP_7802</name>
</gene>
<comment type="caution">
    <text evidence="1">The sequence shown here is derived from an EMBL/GenBank/DDBJ whole genome shotgun (WGS) entry which is preliminary data.</text>
</comment>
<name>A0A017SZK2_9BACT</name>
<dbReference type="AlphaFoldDB" id="A0A017SZK2"/>
<evidence type="ECO:0000313" key="1">
    <source>
        <dbReference type="EMBL" id="EYF01736.1"/>
    </source>
</evidence>
<dbReference type="EMBL" id="ASRX01000072">
    <property type="protein sequence ID" value="EYF01736.1"/>
    <property type="molecule type" value="Genomic_DNA"/>
</dbReference>
<evidence type="ECO:0000313" key="2">
    <source>
        <dbReference type="Proteomes" id="UP000019678"/>
    </source>
</evidence>
<keyword evidence="2" id="KW-1185">Reference proteome</keyword>
<accession>A0A017SZK2</accession>
<dbReference type="NCBIfam" id="NF033768">
    <property type="entry name" value="myxo_SS_tail"/>
    <property type="match status" value="1"/>
</dbReference>
<proteinExistence type="predicted"/>
<sequence length="113" mass="12822">MVMNNAMTAKDAGSSDRLYSILEVVKSNRDSFRCCFDLYARNNRGAKGRLAFQIKLDPEGKFMEAKIKQDESDITAGEVESCMTDLVKTISWPKSPSGKETLYTHRFDFKPKN</sequence>